<dbReference type="SMART" id="SM00530">
    <property type="entry name" value="HTH_XRE"/>
    <property type="match status" value="1"/>
</dbReference>
<dbReference type="AlphaFoldDB" id="A0A318L9M8"/>
<name>A0A318L9M8_9PSEU</name>
<reference evidence="2 3" key="1">
    <citation type="submission" date="2016-07" db="EMBL/GenBank/DDBJ databases">
        <title>Draft genome sequence of Prauserella sp. YIM 121212, isolated from alkaline soil.</title>
        <authorList>
            <person name="Ruckert C."/>
            <person name="Albersmeier A."/>
            <person name="Jiang C.-L."/>
            <person name="Jiang Y."/>
            <person name="Kalinowski J."/>
            <person name="Schneider O."/>
            <person name="Winkler A."/>
            <person name="Zotchev S.B."/>
        </authorList>
    </citation>
    <scope>NUCLEOTIDE SEQUENCE [LARGE SCALE GENOMIC DNA]</scope>
    <source>
        <strain evidence="2 3">YIM 121212</strain>
    </source>
</reference>
<dbReference type="OrthoDB" id="3831424at2"/>
<dbReference type="InterPro" id="IPR010982">
    <property type="entry name" value="Lambda_DNA-bd_dom_sf"/>
</dbReference>
<dbReference type="Gene3D" id="1.10.260.40">
    <property type="entry name" value="lambda repressor-like DNA-binding domains"/>
    <property type="match status" value="1"/>
</dbReference>
<proteinExistence type="predicted"/>
<accession>A0A318L9M8</accession>
<dbReference type="InterPro" id="IPR011990">
    <property type="entry name" value="TPR-like_helical_dom_sf"/>
</dbReference>
<dbReference type="Pfam" id="PF13560">
    <property type="entry name" value="HTH_31"/>
    <property type="match status" value="1"/>
</dbReference>
<evidence type="ECO:0000259" key="1">
    <source>
        <dbReference type="PROSITE" id="PS50943"/>
    </source>
</evidence>
<protein>
    <submittedName>
        <fullName evidence="2">Transcriptional regulator</fullName>
    </submittedName>
</protein>
<sequence length="388" mass="42411">MATGREGLARRRAAMGFTQESLAEHLGIDRSTVGRWERGTLTPQPWNQPDLARALKVSLDTLDALLAPGAHVAPPGPDRISHALVAPQRLDLITVGHLRERVQRLDERYDRVPSTSLLADAGLALGQISFFGQHAPNGRTRLELRQVEAEAATLMGQLVWDASQRRDHDNARAHFENAIAAAREIGNTAAEGHALLRKSYISLYGERDPRAGLTLTEQTAHTTSNTSNVITGLALLHTAEAHAMLGDQRACEKALAEAETRFGKTNADDVAGFLFSPSQFDRMAGSCYLFLGDHRRAQKALEKTARGIRRQNKSRAIVLGNLSLAHLRQGELDAATAALHEAIDVVEETRGGGGLNIVFDAGKELRRWRTEHLVSEVYDRLLSLMTAA</sequence>
<dbReference type="SUPFAM" id="SSF47413">
    <property type="entry name" value="lambda repressor-like DNA-binding domains"/>
    <property type="match status" value="1"/>
</dbReference>
<dbReference type="CDD" id="cd00093">
    <property type="entry name" value="HTH_XRE"/>
    <property type="match status" value="1"/>
</dbReference>
<dbReference type="SUPFAM" id="SSF48452">
    <property type="entry name" value="TPR-like"/>
    <property type="match status" value="1"/>
</dbReference>
<dbReference type="Proteomes" id="UP000247892">
    <property type="component" value="Unassembled WGS sequence"/>
</dbReference>
<evidence type="ECO:0000313" key="2">
    <source>
        <dbReference type="EMBL" id="PXY16983.1"/>
    </source>
</evidence>
<comment type="caution">
    <text evidence="2">The sequence shown here is derived from an EMBL/GenBank/DDBJ whole genome shotgun (WGS) entry which is preliminary data.</text>
</comment>
<dbReference type="EMBL" id="MASU01000031">
    <property type="protein sequence ID" value="PXY16983.1"/>
    <property type="molecule type" value="Genomic_DNA"/>
</dbReference>
<keyword evidence="3" id="KW-1185">Reference proteome</keyword>
<dbReference type="Gene3D" id="1.25.40.10">
    <property type="entry name" value="Tetratricopeptide repeat domain"/>
    <property type="match status" value="1"/>
</dbReference>
<dbReference type="PROSITE" id="PS50943">
    <property type="entry name" value="HTH_CROC1"/>
    <property type="match status" value="1"/>
</dbReference>
<organism evidence="2 3">
    <name type="scientific">Prauserella flavalba</name>
    <dbReference type="NCBI Taxonomy" id="1477506"/>
    <lineage>
        <taxon>Bacteria</taxon>
        <taxon>Bacillati</taxon>
        <taxon>Actinomycetota</taxon>
        <taxon>Actinomycetes</taxon>
        <taxon>Pseudonocardiales</taxon>
        <taxon>Pseudonocardiaceae</taxon>
        <taxon>Prauserella</taxon>
    </lineage>
</organism>
<dbReference type="RefSeq" id="WP_110344085.1">
    <property type="nucleotide sequence ID" value="NZ_MASU01000031.1"/>
</dbReference>
<feature type="domain" description="HTH cro/C1-type" evidence="1">
    <location>
        <begin position="8"/>
        <end position="62"/>
    </location>
</feature>
<evidence type="ECO:0000313" key="3">
    <source>
        <dbReference type="Proteomes" id="UP000247892"/>
    </source>
</evidence>
<dbReference type="InterPro" id="IPR001387">
    <property type="entry name" value="Cro/C1-type_HTH"/>
</dbReference>
<dbReference type="GO" id="GO:0003677">
    <property type="term" value="F:DNA binding"/>
    <property type="evidence" value="ECO:0007669"/>
    <property type="project" value="InterPro"/>
</dbReference>
<gene>
    <name evidence="2" type="ORF">BA062_37970</name>
</gene>